<feature type="region of interest" description="Disordered" evidence="12">
    <location>
        <begin position="81"/>
        <end position="121"/>
    </location>
</feature>
<dbReference type="SMART" id="SM01281">
    <property type="entry name" value="Med12"/>
    <property type="match status" value="1"/>
</dbReference>
<evidence type="ECO:0000256" key="3">
    <source>
        <dbReference type="ARBA" id="ARBA00011629"/>
    </source>
</evidence>
<comment type="function">
    <text evidence="10">Component of the SRB8-11 complex. The SRB8-11 complex is a regulatory module of the Mediator complex which is itself involved in regulation of basal and activated RNA polymerase II-dependent transcription. The SRB8-11 complex may be involved in the transcriptional repression of a subset of genes regulated by Mediator. It may inhibit the association of the Mediator complex with RNA polymerase II to form the holoenzyme complex.</text>
</comment>
<dbReference type="OrthoDB" id="20828at2759"/>
<evidence type="ECO:0000256" key="4">
    <source>
        <dbReference type="ARBA" id="ARBA00019622"/>
    </source>
</evidence>
<evidence type="ECO:0000256" key="10">
    <source>
        <dbReference type="ARBA" id="ARBA00025661"/>
    </source>
</evidence>
<keyword evidence="8" id="KW-0804">Transcription</keyword>
<evidence type="ECO:0000256" key="8">
    <source>
        <dbReference type="ARBA" id="ARBA00023163"/>
    </source>
</evidence>
<dbReference type="PANTHER" id="PTHR46567:SF1">
    <property type="entry name" value="MEDIATOR OF RNA POLYMERASE II TRANSCRIPTION SUBUNIT 12"/>
    <property type="match status" value="1"/>
</dbReference>
<feature type="compositionally biased region" description="Basic and acidic residues" evidence="12">
    <location>
        <begin position="88"/>
        <end position="99"/>
    </location>
</feature>
<feature type="region of interest" description="Disordered" evidence="12">
    <location>
        <begin position="1"/>
        <end position="58"/>
    </location>
</feature>
<dbReference type="Pfam" id="PF09497">
    <property type="entry name" value="Med12"/>
    <property type="match status" value="1"/>
</dbReference>
<evidence type="ECO:0000256" key="11">
    <source>
        <dbReference type="ARBA" id="ARBA00032010"/>
    </source>
</evidence>
<evidence type="ECO:0000256" key="2">
    <source>
        <dbReference type="ARBA" id="ARBA00010289"/>
    </source>
</evidence>
<dbReference type="InParanoid" id="A0A3N4L971"/>
<feature type="region of interest" description="Disordered" evidence="12">
    <location>
        <begin position="225"/>
        <end position="256"/>
    </location>
</feature>
<gene>
    <name evidence="14" type="ORF">L211DRAFT_814567</name>
</gene>
<comment type="similarity">
    <text evidence="2">Belongs to the Mediator complex subunit 12 family.</text>
</comment>
<keyword evidence="9" id="KW-0539">Nucleus</keyword>
<evidence type="ECO:0000256" key="1">
    <source>
        <dbReference type="ARBA" id="ARBA00004123"/>
    </source>
</evidence>
<keyword evidence="6" id="KW-0805">Transcription regulation</keyword>
<name>A0A3N4L971_9PEZI</name>
<evidence type="ECO:0000256" key="7">
    <source>
        <dbReference type="ARBA" id="ARBA00023159"/>
    </source>
</evidence>
<comment type="subcellular location">
    <subcellularLocation>
        <location evidence="1">Nucleus</location>
    </subcellularLocation>
</comment>
<feature type="compositionally biased region" description="Polar residues" evidence="12">
    <location>
        <begin position="235"/>
        <end position="254"/>
    </location>
</feature>
<evidence type="ECO:0000256" key="6">
    <source>
        <dbReference type="ARBA" id="ARBA00023015"/>
    </source>
</evidence>
<protein>
    <recommendedName>
        <fullName evidence="4">Mediator of RNA polymerase II transcription subunit 12</fullName>
    </recommendedName>
    <alternativeName>
        <fullName evidence="11">Mediator complex subunit 12</fullName>
    </alternativeName>
</protein>
<accession>A0A3N4L971</accession>
<keyword evidence="7" id="KW-0010">Activator</keyword>
<feature type="compositionally biased region" description="Polar residues" evidence="12">
    <location>
        <begin position="1"/>
        <end position="33"/>
    </location>
</feature>
<dbReference type="Pfam" id="PF25326">
    <property type="entry name" value="ARM_SRB8"/>
    <property type="match status" value="1"/>
</dbReference>
<evidence type="ECO:0000313" key="15">
    <source>
        <dbReference type="Proteomes" id="UP000267821"/>
    </source>
</evidence>
<evidence type="ECO:0000256" key="9">
    <source>
        <dbReference type="ARBA" id="ARBA00023242"/>
    </source>
</evidence>
<dbReference type="STRING" id="1051890.A0A3N4L971"/>
<dbReference type="GO" id="GO:0016592">
    <property type="term" value="C:mediator complex"/>
    <property type="evidence" value="ECO:0007669"/>
    <property type="project" value="InterPro"/>
</dbReference>
<organism evidence="14 15">
    <name type="scientific">Terfezia boudieri ATCC MYA-4762</name>
    <dbReference type="NCBI Taxonomy" id="1051890"/>
    <lineage>
        <taxon>Eukaryota</taxon>
        <taxon>Fungi</taxon>
        <taxon>Dikarya</taxon>
        <taxon>Ascomycota</taxon>
        <taxon>Pezizomycotina</taxon>
        <taxon>Pezizomycetes</taxon>
        <taxon>Pezizales</taxon>
        <taxon>Pezizaceae</taxon>
        <taxon>Terfezia</taxon>
    </lineage>
</organism>
<evidence type="ECO:0000256" key="12">
    <source>
        <dbReference type="SAM" id="MobiDB-lite"/>
    </source>
</evidence>
<dbReference type="GO" id="GO:0003712">
    <property type="term" value="F:transcription coregulator activity"/>
    <property type="evidence" value="ECO:0007669"/>
    <property type="project" value="InterPro"/>
</dbReference>
<dbReference type="InterPro" id="IPR057344">
    <property type="entry name" value="ARM_SRB8"/>
</dbReference>
<feature type="compositionally biased region" description="Polar residues" evidence="12">
    <location>
        <begin position="176"/>
        <end position="186"/>
    </location>
</feature>
<dbReference type="GO" id="GO:0006357">
    <property type="term" value="P:regulation of transcription by RNA polymerase II"/>
    <property type="evidence" value="ECO:0007669"/>
    <property type="project" value="InterPro"/>
</dbReference>
<proteinExistence type="inferred from homology"/>
<dbReference type="InterPro" id="IPR019035">
    <property type="entry name" value="Mediator_Med12"/>
</dbReference>
<dbReference type="EMBL" id="ML121589">
    <property type="protein sequence ID" value="RPB19444.1"/>
    <property type="molecule type" value="Genomic_DNA"/>
</dbReference>
<evidence type="ECO:0000313" key="14">
    <source>
        <dbReference type="EMBL" id="RPB19444.1"/>
    </source>
</evidence>
<keyword evidence="15" id="KW-1185">Reference proteome</keyword>
<dbReference type="PANTHER" id="PTHR46567">
    <property type="entry name" value="MEDIATOR OF RNA POLYMERASE II TRANSCRIPTION SUBUNIT 12"/>
    <property type="match status" value="1"/>
</dbReference>
<sequence length="1536" mass="171286">MAAIQNQHGTATRRGSQVQHHNNIQLNIPTRATSRPRAPSLTSRPQDSGVRKPSVAHGGGGDVVYIDLTAPSIPQTAQAPIIGSMATIRDDDPRARELGGDGGTGIAGAQGPLDPPPPARATVLNSRHKRRLGFAGQAHDASTAAPLMSFVSPSTIQPASRGPATPTVSRGPIGSRQRQFKPQTSKPAMVMSASKRDTRPKPYVLETPSMAPIYPSKKHSDFFPWKGNHPEDQVTEAQARNGQYDKSSLGPSKVTNEHQYARNQVWPTLKQKTGIRHLSDLFLEVLAKRQNYNRITAPSTFKPPPRVTLSDAKREAWLRDLANPAVSLRRLSRTIPHGVRGRMLLDQCSSKNIPPTRAIWFVRCVGANELRGLKRKGASSVAFGNEAKWIKEWTGQVIQFIEKATAECGTTVDTAWKKKMVYAIRLSAQLYSEHLLDRTAFLHWYISLLERPNLDLLPLSLFISSIYWKDLLRVRRTGHRFAEALLGKAYIILQSEDRDIYLPLLRRLSVFITEILISHRESLIIPNTWSLYRKTLEFCVDRRNSNIEACLQNIIHRNNALSLTAKAKSDTVLPPQRLVIDILDSASLPFDLDKIVKDCISVMPDHSNFIECLCEWSVTSLRVGLYRVYLAAAILRQEAKGGVPLQEPIMTFLERFSSVPGSKTNVYLLLSELVRAGKFSLPNYMRWLIARGVLRAFTSMEKDHPCHARLLAELPFAGASHHARNLRNSLLNGAGFSTVAETQYLDSAKQLVASRLGGLLSEYPPPGLTSRFTAEELKYLHGLSRSQMTDIALWIRSAVKRHVVEGAPVGPNNWRDLTVEVGITAITLQQFLLVRKILEEFSDYGILADILRATASSDNSGVLSSIADTISYNIEIFSVLGCANDILQLLFNRYKKLQLRRTVEKYVLASFVDLASFPVCNEDTQKQLQHDLALYDQRHPMAHSPVSDNEFLSVMQDSAADFNEEMDRILQNGSSIDKGTLTRIFETIVSRMELKGEKATYNRFSATSLMKLRQLDQSNFDILMSNWINRLFLHPATRPPLLNTFAMLIAGSCVDLGNVVKSALQVLNDPPLGVKHSRSSAAELSAQVLELVVGESLDDCQLTGQEIYTLKRKRQAFERNAPGLLVEVIHRSIELCAAEGSFELDNRIRGLVISKPIIHHLRGMSTSQPNLLQAQLLDPLSKNSQPALLKWLRLLIDHLLDDHDSSDLTDPDTDVQVSRLLQLANDFSIRLCQLKMRIIFDGQRGSSPSSNTNITQTLFQGIVSGFKQKATIWSDLVSVLDENCARQIRAHAEELFLQSMSFSIPLEVNENNEYLARALLAVIEATSNTNMAVPTASGSLISAALVDKLNALVQYVMPQQDEGSNAKTGEMLSPKTLISELRGWLILFLRIIILHRSAFSSTSKVGISDHSRMIVSLCALLQNGYLQSDEPLFDHVIDVITCFVDDLSEESRLAIRRFLRYKNPPPRLGYLLGNVDYSGDWLKATRAGKLLDYPVKSWELLQDPTPIMGENDTSLSLTLFRTRKSKCVKLERGKAS</sequence>
<feature type="region of interest" description="Disordered" evidence="12">
    <location>
        <begin position="155"/>
        <end position="209"/>
    </location>
</feature>
<keyword evidence="5" id="KW-0678">Repressor</keyword>
<evidence type="ECO:0000256" key="5">
    <source>
        <dbReference type="ARBA" id="ARBA00022491"/>
    </source>
</evidence>
<reference evidence="14 15" key="1">
    <citation type="journal article" date="2018" name="Nat. Ecol. Evol.">
        <title>Pezizomycetes genomes reveal the molecular basis of ectomycorrhizal truffle lifestyle.</title>
        <authorList>
            <person name="Murat C."/>
            <person name="Payen T."/>
            <person name="Noel B."/>
            <person name="Kuo A."/>
            <person name="Morin E."/>
            <person name="Chen J."/>
            <person name="Kohler A."/>
            <person name="Krizsan K."/>
            <person name="Balestrini R."/>
            <person name="Da Silva C."/>
            <person name="Montanini B."/>
            <person name="Hainaut M."/>
            <person name="Levati E."/>
            <person name="Barry K.W."/>
            <person name="Belfiori B."/>
            <person name="Cichocki N."/>
            <person name="Clum A."/>
            <person name="Dockter R.B."/>
            <person name="Fauchery L."/>
            <person name="Guy J."/>
            <person name="Iotti M."/>
            <person name="Le Tacon F."/>
            <person name="Lindquist E.A."/>
            <person name="Lipzen A."/>
            <person name="Malagnac F."/>
            <person name="Mello A."/>
            <person name="Molinier V."/>
            <person name="Miyauchi S."/>
            <person name="Poulain J."/>
            <person name="Riccioni C."/>
            <person name="Rubini A."/>
            <person name="Sitrit Y."/>
            <person name="Splivallo R."/>
            <person name="Traeger S."/>
            <person name="Wang M."/>
            <person name="Zifcakova L."/>
            <person name="Wipf D."/>
            <person name="Zambonelli A."/>
            <person name="Paolocci F."/>
            <person name="Nowrousian M."/>
            <person name="Ottonello S."/>
            <person name="Baldrian P."/>
            <person name="Spatafora J.W."/>
            <person name="Henrissat B."/>
            <person name="Nagy L.G."/>
            <person name="Aury J.M."/>
            <person name="Wincker P."/>
            <person name="Grigoriev I.V."/>
            <person name="Bonfante P."/>
            <person name="Martin F.M."/>
        </authorList>
    </citation>
    <scope>NUCLEOTIDE SEQUENCE [LARGE SCALE GENOMIC DNA]</scope>
    <source>
        <strain evidence="14 15">ATCC MYA-4762</strain>
    </source>
</reference>
<evidence type="ECO:0000259" key="13">
    <source>
        <dbReference type="SMART" id="SM01281"/>
    </source>
</evidence>
<comment type="subunit">
    <text evidence="3">Component of the SRB8-11 complex, which itself associates with the Mediator complex.</text>
</comment>
<feature type="domain" description="Mediator complex subunit Med12" evidence="13">
    <location>
        <begin position="300"/>
        <end position="363"/>
    </location>
</feature>
<dbReference type="Proteomes" id="UP000267821">
    <property type="component" value="Unassembled WGS sequence"/>
</dbReference>